<comment type="similarity">
    <text evidence="1">Belongs to the ClpA/ClpB family.</text>
</comment>
<gene>
    <name evidence="4" type="ORF">Sradi_4316300</name>
</gene>
<feature type="domain" description="SMAX1-like nucleotide binding" evidence="3">
    <location>
        <begin position="1"/>
        <end position="146"/>
    </location>
</feature>
<dbReference type="PANTHER" id="PTHR43572">
    <property type="entry name" value="CHAPERONE PROTEIN CLPD, CHLOROPLASTIC"/>
    <property type="match status" value="1"/>
</dbReference>
<name>A0AAW2NLZ3_SESRA</name>
<evidence type="ECO:0000256" key="2">
    <source>
        <dbReference type="ARBA" id="ARBA00022737"/>
    </source>
</evidence>
<keyword evidence="2" id="KW-0677">Repeat</keyword>
<reference evidence="4" key="1">
    <citation type="submission" date="2020-06" db="EMBL/GenBank/DDBJ databases">
        <authorList>
            <person name="Li T."/>
            <person name="Hu X."/>
            <person name="Zhang T."/>
            <person name="Song X."/>
            <person name="Zhang H."/>
            <person name="Dai N."/>
            <person name="Sheng W."/>
            <person name="Hou X."/>
            <person name="Wei L."/>
        </authorList>
    </citation>
    <scope>NUCLEOTIDE SEQUENCE</scope>
    <source>
        <strain evidence="4">G02</strain>
        <tissue evidence="4">Leaf</tissue>
    </source>
</reference>
<comment type="caution">
    <text evidence="4">The sequence shown here is derived from an EMBL/GenBank/DDBJ whole genome shotgun (WGS) entry which is preliminary data.</text>
</comment>
<protein>
    <submittedName>
        <fullName evidence="4">Protein SMAX1-LIKE 3</fullName>
    </submittedName>
</protein>
<evidence type="ECO:0000313" key="4">
    <source>
        <dbReference type="EMBL" id="KAL0344850.1"/>
    </source>
</evidence>
<dbReference type="Pfam" id="PF23569">
    <property type="entry name" value="NBD_SMAX1"/>
    <property type="match status" value="1"/>
</dbReference>
<reference evidence="4" key="2">
    <citation type="journal article" date="2024" name="Plant">
        <title>Genomic evolution and insights into agronomic trait innovations of Sesamum species.</title>
        <authorList>
            <person name="Miao H."/>
            <person name="Wang L."/>
            <person name="Qu L."/>
            <person name="Liu H."/>
            <person name="Sun Y."/>
            <person name="Le M."/>
            <person name="Wang Q."/>
            <person name="Wei S."/>
            <person name="Zheng Y."/>
            <person name="Lin W."/>
            <person name="Duan Y."/>
            <person name="Cao H."/>
            <person name="Xiong S."/>
            <person name="Wang X."/>
            <person name="Wei L."/>
            <person name="Li C."/>
            <person name="Ma Q."/>
            <person name="Ju M."/>
            <person name="Zhao R."/>
            <person name="Li G."/>
            <person name="Mu C."/>
            <person name="Tian Q."/>
            <person name="Mei H."/>
            <person name="Zhang T."/>
            <person name="Gao T."/>
            <person name="Zhang H."/>
        </authorList>
    </citation>
    <scope>NUCLEOTIDE SEQUENCE</scope>
    <source>
        <strain evidence="4">G02</strain>
    </source>
</reference>
<dbReference type="EMBL" id="JACGWJ010000019">
    <property type="protein sequence ID" value="KAL0344850.1"/>
    <property type="molecule type" value="Genomic_DNA"/>
</dbReference>
<dbReference type="InterPro" id="IPR051650">
    <property type="entry name" value="SL_signaling_regulator"/>
</dbReference>
<dbReference type="PANTHER" id="PTHR43572:SF31">
    <property type="entry name" value="PROTEIN SMAX1-LIKE 3"/>
    <property type="match status" value="1"/>
</dbReference>
<dbReference type="InterPro" id="IPR058680">
    <property type="entry name" value="NBD_SMAX1-like"/>
</dbReference>
<evidence type="ECO:0000256" key="1">
    <source>
        <dbReference type="ARBA" id="ARBA00008675"/>
    </source>
</evidence>
<organism evidence="4">
    <name type="scientific">Sesamum radiatum</name>
    <name type="common">Black benniseed</name>
    <dbReference type="NCBI Taxonomy" id="300843"/>
    <lineage>
        <taxon>Eukaryota</taxon>
        <taxon>Viridiplantae</taxon>
        <taxon>Streptophyta</taxon>
        <taxon>Embryophyta</taxon>
        <taxon>Tracheophyta</taxon>
        <taxon>Spermatophyta</taxon>
        <taxon>Magnoliopsida</taxon>
        <taxon>eudicotyledons</taxon>
        <taxon>Gunneridae</taxon>
        <taxon>Pentapetalae</taxon>
        <taxon>asterids</taxon>
        <taxon>lamiids</taxon>
        <taxon>Lamiales</taxon>
        <taxon>Pedaliaceae</taxon>
        <taxon>Sesamum</taxon>
    </lineage>
</organism>
<sequence length="215" mass="24395">MDRVDKGEVPDSLREVKFISIPPLYSFCNLHREEVEQKIGELSCLVKSLVGKGVILYLGDLKWISDYRVSLEQEKSYYCSVEHMIMEIGRLIWGIGEIGRFWLMGIATFQTYMRCRTGYHSLETVWGLQPVTIPVNSLGLSLVPDSDRRVENQSSAALLMNGEVKLSCCADCSAKFEAEAQNIQTSVLSGLPSWLKDESRRLSNNNQVVIPFKFY</sequence>
<proteinExistence type="inferred from homology"/>
<dbReference type="AlphaFoldDB" id="A0AAW2NLZ3"/>
<accession>A0AAW2NLZ3</accession>
<evidence type="ECO:0000259" key="3">
    <source>
        <dbReference type="Pfam" id="PF23569"/>
    </source>
</evidence>